<dbReference type="Proteomes" id="UP001175211">
    <property type="component" value="Unassembled WGS sequence"/>
</dbReference>
<keyword evidence="2" id="KW-0862">Zinc</keyword>
<dbReference type="RefSeq" id="XP_060321595.1">
    <property type="nucleotide sequence ID" value="XM_060468310.1"/>
</dbReference>
<dbReference type="GO" id="GO:0008270">
    <property type="term" value="F:zinc ion binding"/>
    <property type="evidence" value="ECO:0007669"/>
    <property type="project" value="UniProtKB-KW"/>
</dbReference>
<evidence type="ECO:0000313" key="5">
    <source>
        <dbReference type="Proteomes" id="UP001175211"/>
    </source>
</evidence>
<dbReference type="Pfam" id="PF03732">
    <property type="entry name" value="Retrotrans_gag"/>
    <property type="match status" value="1"/>
</dbReference>
<sequence>MRSFDGDRTEYHTFRDNLMMFLHSDAATHPLFPADDKSKILFVLYHTEESAMYWAQDYISAHRSPNGLEFGTFSDFLHDLDRTFTDPHFKEKARIELRTLRQGKTHVQAFFEHFELTRRYAGYEAEDHDEFMIMLLNQALNHDLVRRIHIAIDLAEVPVTFGFWKEKAIRFDDNRRWQVTQRKGADTSYGGYGEPMHIAEMRRRGLCFTCREHGHLARDCPKKKIHDICSLIQDLTDEERDELQEMIENGEVF</sequence>
<dbReference type="PROSITE" id="PS50158">
    <property type="entry name" value="ZF_CCHC"/>
    <property type="match status" value="1"/>
</dbReference>
<evidence type="ECO:0000259" key="3">
    <source>
        <dbReference type="PROSITE" id="PS50158"/>
    </source>
</evidence>
<feature type="domain" description="CCHC-type" evidence="3">
    <location>
        <begin position="207"/>
        <end position="222"/>
    </location>
</feature>
<dbReference type="AlphaFoldDB" id="A0AA39MGF5"/>
<dbReference type="InterPro" id="IPR036875">
    <property type="entry name" value="Znf_CCHC_sf"/>
</dbReference>
<dbReference type="SUPFAM" id="SSF57756">
    <property type="entry name" value="Retrovirus zinc finger-like domains"/>
    <property type="match status" value="1"/>
</dbReference>
<accession>A0AA39MGF5</accession>
<dbReference type="EMBL" id="JAUEPS010000206">
    <property type="protein sequence ID" value="KAK0433906.1"/>
    <property type="molecule type" value="Genomic_DNA"/>
</dbReference>
<keyword evidence="1" id="KW-0507">mRNA processing</keyword>
<keyword evidence="2" id="KW-0863">Zinc-finger</keyword>
<evidence type="ECO:0000313" key="4">
    <source>
        <dbReference type="EMBL" id="KAK0433906.1"/>
    </source>
</evidence>
<dbReference type="InterPro" id="IPR005162">
    <property type="entry name" value="Retrotrans_gag_dom"/>
</dbReference>
<dbReference type="Pfam" id="PF00098">
    <property type="entry name" value="zf-CCHC"/>
    <property type="match status" value="1"/>
</dbReference>
<evidence type="ECO:0000256" key="2">
    <source>
        <dbReference type="PROSITE-ProRule" id="PRU00047"/>
    </source>
</evidence>
<proteinExistence type="predicted"/>
<keyword evidence="5" id="KW-1185">Reference proteome</keyword>
<reference evidence="4" key="1">
    <citation type="submission" date="2023-06" db="EMBL/GenBank/DDBJ databases">
        <authorList>
            <consortium name="Lawrence Berkeley National Laboratory"/>
            <person name="Ahrendt S."/>
            <person name="Sahu N."/>
            <person name="Indic B."/>
            <person name="Wong-Bajracharya J."/>
            <person name="Merenyi Z."/>
            <person name="Ke H.-M."/>
            <person name="Monk M."/>
            <person name="Kocsube S."/>
            <person name="Drula E."/>
            <person name="Lipzen A."/>
            <person name="Balint B."/>
            <person name="Henrissat B."/>
            <person name="Andreopoulos B."/>
            <person name="Martin F.M."/>
            <person name="Harder C.B."/>
            <person name="Rigling D."/>
            <person name="Ford K.L."/>
            <person name="Foster G.D."/>
            <person name="Pangilinan J."/>
            <person name="Papanicolaou A."/>
            <person name="Barry K."/>
            <person name="LaButti K."/>
            <person name="Viragh M."/>
            <person name="Koriabine M."/>
            <person name="Yan M."/>
            <person name="Riley R."/>
            <person name="Champramary S."/>
            <person name="Plett K.L."/>
            <person name="Tsai I.J."/>
            <person name="Slot J."/>
            <person name="Sipos G."/>
            <person name="Plett J."/>
            <person name="Nagy L.G."/>
            <person name="Grigoriev I.V."/>
        </authorList>
    </citation>
    <scope>NUCLEOTIDE SEQUENCE</scope>
    <source>
        <strain evidence="4">CCBAS 213</strain>
    </source>
</reference>
<dbReference type="Gene3D" id="4.10.60.10">
    <property type="entry name" value="Zinc finger, CCHC-type"/>
    <property type="match status" value="1"/>
</dbReference>
<keyword evidence="2" id="KW-0479">Metal-binding</keyword>
<comment type="caution">
    <text evidence="4">The sequence shown here is derived from an EMBL/GenBank/DDBJ whole genome shotgun (WGS) entry which is preliminary data.</text>
</comment>
<protein>
    <recommendedName>
        <fullName evidence="3">CCHC-type domain-containing protein</fullName>
    </recommendedName>
</protein>
<dbReference type="InterPro" id="IPR001878">
    <property type="entry name" value="Znf_CCHC"/>
</dbReference>
<dbReference type="GO" id="GO:0006397">
    <property type="term" value="P:mRNA processing"/>
    <property type="evidence" value="ECO:0007669"/>
    <property type="project" value="UniProtKB-KW"/>
</dbReference>
<organism evidence="4 5">
    <name type="scientific">Armillaria tabescens</name>
    <name type="common">Ringless honey mushroom</name>
    <name type="synonym">Agaricus tabescens</name>
    <dbReference type="NCBI Taxonomy" id="1929756"/>
    <lineage>
        <taxon>Eukaryota</taxon>
        <taxon>Fungi</taxon>
        <taxon>Dikarya</taxon>
        <taxon>Basidiomycota</taxon>
        <taxon>Agaricomycotina</taxon>
        <taxon>Agaricomycetes</taxon>
        <taxon>Agaricomycetidae</taxon>
        <taxon>Agaricales</taxon>
        <taxon>Marasmiineae</taxon>
        <taxon>Physalacriaceae</taxon>
        <taxon>Desarmillaria</taxon>
    </lineage>
</organism>
<dbReference type="GO" id="GO:0003676">
    <property type="term" value="F:nucleic acid binding"/>
    <property type="evidence" value="ECO:0007669"/>
    <property type="project" value="InterPro"/>
</dbReference>
<dbReference type="SMART" id="SM00343">
    <property type="entry name" value="ZnF_C2HC"/>
    <property type="match status" value="1"/>
</dbReference>
<evidence type="ECO:0000256" key="1">
    <source>
        <dbReference type="ARBA" id="ARBA00022664"/>
    </source>
</evidence>
<gene>
    <name evidence="4" type="ORF">EV420DRAFT_1282963</name>
</gene>
<dbReference type="GeneID" id="85351858"/>
<name>A0AA39MGF5_ARMTA</name>